<dbReference type="EMBL" id="CR522870">
    <property type="protein sequence ID" value="CAG36178.1"/>
    <property type="molecule type" value="Genomic_DNA"/>
</dbReference>
<protein>
    <submittedName>
        <fullName evidence="1">Uncharacterized protein</fullName>
    </submittedName>
</protein>
<evidence type="ECO:0000313" key="1">
    <source>
        <dbReference type="EMBL" id="CAG36178.1"/>
    </source>
</evidence>
<dbReference type="AlphaFoldDB" id="Q6AN96"/>
<dbReference type="Proteomes" id="UP000000602">
    <property type="component" value="Chromosome"/>
</dbReference>
<reference evidence="2" key="1">
    <citation type="journal article" date="2004" name="Environ. Microbiol.">
        <title>The genome of Desulfotalea psychrophila, a sulfate-reducing bacterium from permanently cold Arctic sediments.</title>
        <authorList>
            <person name="Rabus R."/>
            <person name="Ruepp A."/>
            <person name="Frickey T."/>
            <person name="Rattei T."/>
            <person name="Fartmann B."/>
            <person name="Stark M."/>
            <person name="Bauer M."/>
            <person name="Zibat A."/>
            <person name="Lombardot T."/>
            <person name="Becker I."/>
            <person name="Amann J."/>
            <person name="Gellner K."/>
            <person name="Teeling H."/>
            <person name="Leuschner W.D."/>
            <person name="Gloeckner F.-O."/>
            <person name="Lupas A.N."/>
            <person name="Amann R."/>
            <person name="Klenk H.-P."/>
        </authorList>
    </citation>
    <scope>NUCLEOTIDE SEQUENCE [LARGE SCALE GENOMIC DNA]</scope>
    <source>
        <strain evidence="2">DSM 12343 / LSv54</strain>
    </source>
</reference>
<accession>Q6AN96</accession>
<proteinExistence type="predicted"/>
<keyword evidence="2" id="KW-1185">Reference proteome</keyword>
<evidence type="ECO:0000313" key="2">
    <source>
        <dbReference type="Proteomes" id="UP000000602"/>
    </source>
</evidence>
<sequence length="79" mass="8863">MREFETRYAQTGQTPLSQIFSVLSSVSTGIAQARSIFEMRTDGPIPASKFFFPVLKLFICVSVLDYSSPLLLEKLCLLQ</sequence>
<organism evidence="1 2">
    <name type="scientific">Desulfotalea psychrophila (strain LSv54 / DSM 12343)</name>
    <dbReference type="NCBI Taxonomy" id="177439"/>
    <lineage>
        <taxon>Bacteria</taxon>
        <taxon>Pseudomonadati</taxon>
        <taxon>Thermodesulfobacteriota</taxon>
        <taxon>Desulfobulbia</taxon>
        <taxon>Desulfobulbales</taxon>
        <taxon>Desulfocapsaceae</taxon>
        <taxon>Desulfotalea</taxon>
    </lineage>
</organism>
<name>Q6AN96_DESPS</name>
<gene>
    <name evidence="1" type="ordered locus">DP1449</name>
</gene>
<dbReference type="KEGG" id="dps:DP1449"/>
<dbReference type="STRING" id="177439.DP1449"/>
<dbReference type="HOGENOM" id="CLU_2600369_0_0_7"/>